<sequence length="257" mass="28415">MIFEFEQELEDNNVNFMSLAAHESGRNNTGLTFFGAASFTELRPPNPVAALLQSSEQEDESESNEGDEDSADEELKEFCPSPFRQFSRPPARAEEGTRLPAPHFSSERPLSFDCNDRRKRKCSDETTVGAYRVRPLAKRAKSFSFGRDSAALCMDYPTMFGRPYLESAVRSESISIPKPKSVRAVGRSRSYSGSALDACDSASSSHSHSSSSPSWNATASSLEYFCRRSLDVSSPLRLRFRDLMVGSVGRATSYNGP</sequence>
<dbReference type="Proteomes" id="UP000019132">
    <property type="component" value="Unassembled WGS sequence"/>
</dbReference>
<organism evidence="2 3">
    <name type="scientific">Globisporangium ultimum (strain ATCC 200006 / CBS 805.95 / DAOM BR144)</name>
    <name type="common">Pythium ultimum</name>
    <dbReference type="NCBI Taxonomy" id="431595"/>
    <lineage>
        <taxon>Eukaryota</taxon>
        <taxon>Sar</taxon>
        <taxon>Stramenopiles</taxon>
        <taxon>Oomycota</taxon>
        <taxon>Peronosporomycetes</taxon>
        <taxon>Pythiales</taxon>
        <taxon>Pythiaceae</taxon>
        <taxon>Globisporangium</taxon>
    </lineage>
</organism>
<evidence type="ECO:0000256" key="1">
    <source>
        <dbReference type="SAM" id="MobiDB-lite"/>
    </source>
</evidence>
<dbReference type="VEuPathDB" id="FungiDB:PYU1_G009358"/>
<dbReference type="InParanoid" id="K3WWM8"/>
<dbReference type="AlphaFoldDB" id="K3WWM8"/>
<dbReference type="EnsemblProtists" id="PYU1_T009376">
    <property type="protein sequence ID" value="PYU1_T009376"/>
    <property type="gene ID" value="PYU1_G009358"/>
</dbReference>
<dbReference type="HOGENOM" id="CLU_1139921_0_0_1"/>
<proteinExistence type="predicted"/>
<protein>
    <submittedName>
        <fullName evidence="2">Uncharacterized protein</fullName>
    </submittedName>
</protein>
<reference evidence="3" key="2">
    <citation type="submission" date="2010-04" db="EMBL/GenBank/DDBJ databases">
        <authorList>
            <person name="Buell R."/>
            <person name="Hamilton J."/>
            <person name="Hostetler J."/>
        </authorList>
    </citation>
    <scope>NUCLEOTIDE SEQUENCE [LARGE SCALE GENOMIC DNA]</scope>
    <source>
        <strain evidence="3">DAOM:BR144</strain>
    </source>
</reference>
<name>K3WWM8_GLOUD</name>
<keyword evidence="3" id="KW-1185">Reference proteome</keyword>
<feature type="region of interest" description="Disordered" evidence="1">
    <location>
        <begin position="52"/>
        <end position="112"/>
    </location>
</feature>
<evidence type="ECO:0000313" key="3">
    <source>
        <dbReference type="Proteomes" id="UP000019132"/>
    </source>
</evidence>
<feature type="compositionally biased region" description="Acidic residues" evidence="1">
    <location>
        <begin position="56"/>
        <end position="75"/>
    </location>
</feature>
<dbReference type="EMBL" id="GL376622">
    <property type="status" value="NOT_ANNOTATED_CDS"/>
    <property type="molecule type" value="Genomic_DNA"/>
</dbReference>
<reference evidence="3" key="1">
    <citation type="journal article" date="2010" name="Genome Biol.">
        <title>Genome sequence of the necrotrophic plant pathogen Pythium ultimum reveals original pathogenicity mechanisms and effector repertoire.</title>
        <authorList>
            <person name="Levesque C.A."/>
            <person name="Brouwer H."/>
            <person name="Cano L."/>
            <person name="Hamilton J.P."/>
            <person name="Holt C."/>
            <person name="Huitema E."/>
            <person name="Raffaele S."/>
            <person name="Robideau G.P."/>
            <person name="Thines M."/>
            <person name="Win J."/>
            <person name="Zerillo M.M."/>
            <person name="Beakes G.W."/>
            <person name="Boore J.L."/>
            <person name="Busam D."/>
            <person name="Dumas B."/>
            <person name="Ferriera S."/>
            <person name="Fuerstenberg S.I."/>
            <person name="Gachon C.M."/>
            <person name="Gaulin E."/>
            <person name="Govers F."/>
            <person name="Grenville-Briggs L."/>
            <person name="Horner N."/>
            <person name="Hostetler J."/>
            <person name="Jiang R.H."/>
            <person name="Johnson J."/>
            <person name="Krajaejun T."/>
            <person name="Lin H."/>
            <person name="Meijer H.J."/>
            <person name="Moore B."/>
            <person name="Morris P."/>
            <person name="Phuntmart V."/>
            <person name="Puiu D."/>
            <person name="Shetty J."/>
            <person name="Stajich J.E."/>
            <person name="Tripathy S."/>
            <person name="Wawra S."/>
            <person name="van West P."/>
            <person name="Whitty B.R."/>
            <person name="Coutinho P.M."/>
            <person name="Henrissat B."/>
            <person name="Martin F."/>
            <person name="Thomas P.D."/>
            <person name="Tyler B.M."/>
            <person name="De Vries R.P."/>
            <person name="Kamoun S."/>
            <person name="Yandell M."/>
            <person name="Tisserat N."/>
            <person name="Buell C.R."/>
        </authorList>
    </citation>
    <scope>NUCLEOTIDE SEQUENCE</scope>
    <source>
        <strain evidence="3">DAOM:BR144</strain>
    </source>
</reference>
<evidence type="ECO:0000313" key="2">
    <source>
        <dbReference type="EnsemblProtists" id="PYU1_T009376"/>
    </source>
</evidence>
<accession>K3WWM8</accession>
<reference evidence="2" key="3">
    <citation type="submission" date="2015-02" db="UniProtKB">
        <authorList>
            <consortium name="EnsemblProtists"/>
        </authorList>
    </citation>
    <scope>IDENTIFICATION</scope>
    <source>
        <strain evidence="2">DAOM BR144</strain>
    </source>
</reference>
<dbReference type="eggNOG" id="ENOG502SPTT">
    <property type="taxonomic scope" value="Eukaryota"/>
</dbReference>